<dbReference type="InterPro" id="IPR021517">
    <property type="entry name" value="DUF3180"/>
</dbReference>
<dbReference type="EMBL" id="JADIXZ010000001">
    <property type="protein sequence ID" value="MBK6299894.1"/>
    <property type="molecule type" value="Genomic_DNA"/>
</dbReference>
<name>A0A934X3P6_9MICO</name>
<sequence length="164" mass="16875">MVTSGGVQLRQLVVVTVVVGLLGLVVLRLLGGTVPSPGWPGVVLLLFMAVGVYFAALPVKRLRERRVLSPGSALRAARSLVLAQAAALTGAGLLGWYAAQVVVLLPNVDVDSQRGRVWLLVGHALAAIVLVVSGLLAQRICRIDPPDAGDPGDRATNPGGVAPA</sequence>
<evidence type="ECO:0000313" key="2">
    <source>
        <dbReference type="EMBL" id="MBK6299894.1"/>
    </source>
</evidence>
<evidence type="ECO:0000256" key="1">
    <source>
        <dbReference type="SAM" id="Phobius"/>
    </source>
</evidence>
<comment type="caution">
    <text evidence="2">The sequence shown here is derived from an EMBL/GenBank/DDBJ whole genome shotgun (WGS) entry which is preliminary data.</text>
</comment>
<keyword evidence="1" id="KW-0812">Transmembrane</keyword>
<feature type="transmembrane region" description="Helical" evidence="1">
    <location>
        <begin position="12"/>
        <end position="31"/>
    </location>
</feature>
<dbReference type="Pfam" id="PF11377">
    <property type="entry name" value="DUF3180"/>
    <property type="match status" value="1"/>
</dbReference>
<accession>A0A934X3P6</accession>
<proteinExistence type="predicted"/>
<keyword evidence="1" id="KW-1133">Transmembrane helix</keyword>
<dbReference type="AlphaFoldDB" id="A0A934X3P6"/>
<dbReference type="Proteomes" id="UP000718281">
    <property type="component" value="Unassembled WGS sequence"/>
</dbReference>
<feature type="transmembrane region" description="Helical" evidence="1">
    <location>
        <begin position="117"/>
        <end position="137"/>
    </location>
</feature>
<protein>
    <submittedName>
        <fullName evidence="2">DUF3180 domain-containing protein</fullName>
    </submittedName>
</protein>
<keyword evidence="1" id="KW-0472">Membrane</keyword>
<gene>
    <name evidence="2" type="ORF">IPF40_02175</name>
</gene>
<feature type="transmembrane region" description="Helical" evidence="1">
    <location>
        <begin position="37"/>
        <end position="59"/>
    </location>
</feature>
<organism evidence="2 3">
    <name type="scientific">Candidatus Phosphoribacter hodrii</name>
    <dbReference type="NCBI Taxonomy" id="2953743"/>
    <lineage>
        <taxon>Bacteria</taxon>
        <taxon>Bacillati</taxon>
        <taxon>Actinomycetota</taxon>
        <taxon>Actinomycetes</taxon>
        <taxon>Micrococcales</taxon>
        <taxon>Dermatophilaceae</taxon>
        <taxon>Candidatus Phosphoribacter</taxon>
    </lineage>
</organism>
<evidence type="ECO:0000313" key="3">
    <source>
        <dbReference type="Proteomes" id="UP000718281"/>
    </source>
</evidence>
<reference evidence="2 3" key="1">
    <citation type="submission" date="2020-10" db="EMBL/GenBank/DDBJ databases">
        <title>Connecting structure to function with the recovery of over 1000 high-quality activated sludge metagenome-assembled genomes encoding full-length rRNA genes using long-read sequencing.</title>
        <authorList>
            <person name="Singleton C.M."/>
            <person name="Petriglieri F."/>
            <person name="Kristensen J.M."/>
            <person name="Kirkegaard R.H."/>
            <person name="Michaelsen T.Y."/>
            <person name="Andersen M.H."/>
            <person name="Karst S.M."/>
            <person name="Dueholm M.S."/>
            <person name="Nielsen P.H."/>
            <person name="Albertsen M."/>
        </authorList>
    </citation>
    <scope>NUCLEOTIDE SEQUENCE [LARGE SCALE GENOMIC DNA]</scope>
    <source>
        <strain evidence="2">AalE_18-Q3-R2-46_BAT3C.188</strain>
    </source>
</reference>
<feature type="transmembrane region" description="Helical" evidence="1">
    <location>
        <begin position="80"/>
        <end position="105"/>
    </location>
</feature>